<protein>
    <submittedName>
        <fullName evidence="1">Uncharacterized protein</fullName>
    </submittedName>
</protein>
<dbReference type="Proteomes" id="UP001597094">
    <property type="component" value="Unassembled WGS sequence"/>
</dbReference>
<evidence type="ECO:0000313" key="2">
    <source>
        <dbReference type="Proteomes" id="UP001597094"/>
    </source>
</evidence>
<comment type="caution">
    <text evidence="1">The sequence shown here is derived from an EMBL/GenBank/DDBJ whole genome shotgun (WGS) entry which is preliminary data.</text>
</comment>
<dbReference type="RefSeq" id="WP_377522030.1">
    <property type="nucleotide sequence ID" value="NZ_JBHTLD010000002.1"/>
</dbReference>
<sequence length="395" mass="44372">MALINKQDIEKLINVQNNTNALCISFYLPTHRAGQQTLNGVDSTMFKNQVKKAKELLEAHDVPQAEIEEYIKPAEELLHDNNFWRHQSDGLAVFITKGFSIHYNLPVKMPTEVYVLNQFYFTPILPILSQNGRFFLLHLFREKITFYEATIDNIKEIDVSSMIPESIEEALEPEVRGKDQDFQNSRATINGSFINTAQAGTNKSDYEHGRVREFLQEVSNGLQEILHDAQEPLVLAGVDHYCAIYRAHSKYKNIVAENVNVNENSGAVDSRELHEKGLAVIKPVMEQSEKDAMERYNNVAGTGTTSEDVATVAAESMHGRIDTLFIKPGKPVWGTYDAINASAEVHPEYRRGDFDLVNLAAVKTLSQGGRVFVSNNGEASEMGTNDVSVKALFRY</sequence>
<proteinExistence type="predicted"/>
<keyword evidence="2" id="KW-1185">Reference proteome</keyword>
<evidence type="ECO:0000313" key="1">
    <source>
        <dbReference type="EMBL" id="MFD1184673.1"/>
    </source>
</evidence>
<name>A0ABW3SJB3_9BACT</name>
<dbReference type="Pfam" id="PF18845">
    <property type="entry name" value="baeRF_family3"/>
    <property type="match status" value="1"/>
</dbReference>
<dbReference type="EMBL" id="JBHTLD010000002">
    <property type="protein sequence ID" value="MFD1184673.1"/>
    <property type="molecule type" value="Genomic_DNA"/>
</dbReference>
<accession>A0ABW3SJB3</accession>
<reference evidence="2" key="1">
    <citation type="journal article" date="2019" name="Int. J. Syst. Evol. Microbiol.">
        <title>The Global Catalogue of Microorganisms (GCM) 10K type strain sequencing project: providing services to taxonomists for standard genome sequencing and annotation.</title>
        <authorList>
            <consortium name="The Broad Institute Genomics Platform"/>
            <consortium name="The Broad Institute Genome Sequencing Center for Infectious Disease"/>
            <person name="Wu L."/>
            <person name="Ma J."/>
        </authorList>
    </citation>
    <scope>NUCLEOTIDE SEQUENCE [LARGE SCALE GENOMIC DNA]</scope>
    <source>
        <strain evidence="2">JCM 31319</strain>
    </source>
</reference>
<organism evidence="1 2">
    <name type="scientific">Pontibacter rugosus</name>
    <dbReference type="NCBI Taxonomy" id="1745966"/>
    <lineage>
        <taxon>Bacteria</taxon>
        <taxon>Pseudomonadati</taxon>
        <taxon>Bacteroidota</taxon>
        <taxon>Cytophagia</taxon>
        <taxon>Cytophagales</taxon>
        <taxon>Hymenobacteraceae</taxon>
        <taxon>Pontibacter</taxon>
    </lineage>
</organism>
<gene>
    <name evidence="1" type="ORF">ACFQ2O_00550</name>
</gene>
<dbReference type="InterPro" id="IPR041289">
    <property type="entry name" value="Bact_RF_family3"/>
</dbReference>